<dbReference type="PANTHER" id="PTHR30217:SF6">
    <property type="entry name" value="TRNA HYDROXYLATION PROTEIN P"/>
    <property type="match status" value="1"/>
</dbReference>
<gene>
    <name evidence="5" type="ORF">S06H3_13334</name>
</gene>
<keyword evidence="1" id="KW-0645">Protease</keyword>
<dbReference type="Gene3D" id="2.40.30.10">
    <property type="entry name" value="Translation factors"/>
    <property type="match status" value="1"/>
</dbReference>
<dbReference type="Pfam" id="PF01136">
    <property type="entry name" value="Peptidase_U32"/>
    <property type="match status" value="1"/>
</dbReference>
<organism evidence="5">
    <name type="scientific">marine sediment metagenome</name>
    <dbReference type="NCBI Taxonomy" id="412755"/>
    <lineage>
        <taxon>unclassified sequences</taxon>
        <taxon>metagenomes</taxon>
        <taxon>ecological metagenomes</taxon>
    </lineage>
</organism>
<feature type="domain" description="Peptidase family U32 C-terminal" evidence="4">
    <location>
        <begin position="239"/>
        <end position="306"/>
    </location>
</feature>
<evidence type="ECO:0000256" key="2">
    <source>
        <dbReference type="ARBA" id="ARBA00022801"/>
    </source>
</evidence>
<protein>
    <recommendedName>
        <fullName evidence="4">Peptidase family U32 C-terminal domain-containing protein</fullName>
    </recommendedName>
</protein>
<comment type="caution">
    <text evidence="5">The sequence shown here is derived from an EMBL/GenBank/DDBJ whole genome shotgun (WGS) entry which is preliminary data.</text>
</comment>
<evidence type="ECO:0000256" key="3">
    <source>
        <dbReference type="ARBA" id="ARBA00038374"/>
    </source>
</evidence>
<dbReference type="InterPro" id="IPR001539">
    <property type="entry name" value="Peptidase_U32"/>
</dbReference>
<evidence type="ECO:0000313" key="5">
    <source>
        <dbReference type="EMBL" id="GAI13870.1"/>
    </source>
</evidence>
<dbReference type="InterPro" id="IPR032525">
    <property type="entry name" value="Peptidase_U32_C"/>
</dbReference>
<dbReference type="GO" id="GO:0008233">
    <property type="term" value="F:peptidase activity"/>
    <property type="evidence" value="ECO:0007669"/>
    <property type="project" value="UniProtKB-KW"/>
</dbReference>
<proteinExistence type="inferred from homology"/>
<evidence type="ECO:0000259" key="4">
    <source>
        <dbReference type="Pfam" id="PF16325"/>
    </source>
</evidence>
<name>X1MGN9_9ZZZZ</name>
<comment type="similarity">
    <text evidence="3">Belongs to the peptidase U32 family.</text>
</comment>
<keyword evidence="2" id="KW-0378">Hydrolase</keyword>
<dbReference type="Pfam" id="PF16325">
    <property type="entry name" value="Peptidase_U32_C"/>
    <property type="match status" value="1"/>
</dbReference>
<dbReference type="GO" id="GO:0006508">
    <property type="term" value="P:proteolysis"/>
    <property type="evidence" value="ECO:0007669"/>
    <property type="project" value="UniProtKB-KW"/>
</dbReference>
<accession>X1MGN9</accession>
<reference evidence="5" key="1">
    <citation type="journal article" date="2014" name="Front. Microbiol.">
        <title>High frequency of phylogenetically diverse reductive dehalogenase-homologous genes in deep subseafloor sedimentary metagenomes.</title>
        <authorList>
            <person name="Kawai M."/>
            <person name="Futagami T."/>
            <person name="Toyoda A."/>
            <person name="Takaki Y."/>
            <person name="Nishi S."/>
            <person name="Hori S."/>
            <person name="Arai W."/>
            <person name="Tsubouchi T."/>
            <person name="Morono Y."/>
            <person name="Uchiyama I."/>
            <person name="Ito T."/>
            <person name="Fujiyama A."/>
            <person name="Inagaki F."/>
            <person name="Takami H."/>
        </authorList>
    </citation>
    <scope>NUCLEOTIDE SEQUENCE</scope>
    <source>
        <strain evidence="5">Expedition CK06-06</strain>
    </source>
</reference>
<dbReference type="InterPro" id="IPR051454">
    <property type="entry name" value="RNA/ubiquinone_mod_enzymes"/>
</dbReference>
<dbReference type="PANTHER" id="PTHR30217">
    <property type="entry name" value="PEPTIDASE U32 FAMILY"/>
    <property type="match status" value="1"/>
</dbReference>
<dbReference type="EMBL" id="BARV01006507">
    <property type="protein sequence ID" value="GAI13870.1"/>
    <property type="molecule type" value="Genomic_DNA"/>
</dbReference>
<dbReference type="AlphaFoldDB" id="X1MGN9"/>
<evidence type="ECO:0000256" key="1">
    <source>
        <dbReference type="ARBA" id="ARBA00022670"/>
    </source>
</evidence>
<sequence length="338" mass="38357">MQEAKPDGIIFADPGFYPSLRKHLPDIPIHISTQANVLNYEAVKFWRDLGVSRVILARELSLKEIEQISQKVPDIELEVLVHGSLCVSYSGRCLLSDYLSNNERKANQGNCSQPCRWRYKMVAEGNPDEQYEITEDEKGTYIMNPKDIALIRYIPDLIDAGVCSFKVEGRTKSMYYASLVAKSYRKMIDAYYSGKEPDVTELYNELTYAGNRGFTEGFLLNKPDSSHYNYISGKGNPKSVFLGIITDKISDDTYKISVKNQLKIGENVDFITPESQINTTILEIFDIYGEKIEIANTNAEVVIKFDDGPEYWNKGIIRSKKEEAGVKTETRLHSGTCY</sequence>